<comment type="caution">
    <text evidence="3">The sequence shown here is derived from an EMBL/GenBank/DDBJ whole genome shotgun (WGS) entry which is preliminary data.</text>
</comment>
<dbReference type="AlphaFoldDB" id="A0AAN9EAA6"/>
<sequence>MPQTPRFSSTTATLLHSVTAICSKVSDIPIAEPALKVLPKNEDPHIFRREEMKIQAWENHEKAKTEAKMQKIEQTYGLGIVYVMLNDRFAIVYPATYHVVRLGMMQLDLDDELEEEEEQEEVFDDED</sequence>
<dbReference type="Pfam" id="PF03763">
    <property type="entry name" value="Remorin_C"/>
    <property type="match status" value="1"/>
</dbReference>
<dbReference type="Proteomes" id="UP001372338">
    <property type="component" value="Unassembled WGS sequence"/>
</dbReference>
<organism evidence="3 4">
    <name type="scientific">Crotalaria pallida</name>
    <name type="common">Smooth rattlebox</name>
    <name type="synonym">Crotalaria striata</name>
    <dbReference type="NCBI Taxonomy" id="3830"/>
    <lineage>
        <taxon>Eukaryota</taxon>
        <taxon>Viridiplantae</taxon>
        <taxon>Streptophyta</taxon>
        <taxon>Embryophyta</taxon>
        <taxon>Tracheophyta</taxon>
        <taxon>Spermatophyta</taxon>
        <taxon>Magnoliopsida</taxon>
        <taxon>eudicotyledons</taxon>
        <taxon>Gunneridae</taxon>
        <taxon>Pentapetalae</taxon>
        <taxon>rosids</taxon>
        <taxon>fabids</taxon>
        <taxon>Fabales</taxon>
        <taxon>Fabaceae</taxon>
        <taxon>Papilionoideae</taxon>
        <taxon>50 kb inversion clade</taxon>
        <taxon>genistoids sensu lato</taxon>
        <taxon>core genistoids</taxon>
        <taxon>Crotalarieae</taxon>
        <taxon>Crotalaria</taxon>
    </lineage>
</organism>
<comment type="similarity">
    <text evidence="1">Belongs to the remorin family.</text>
</comment>
<gene>
    <name evidence="3" type="ORF">RIF29_33678</name>
</gene>
<accession>A0AAN9EAA6</accession>
<evidence type="ECO:0000313" key="4">
    <source>
        <dbReference type="Proteomes" id="UP001372338"/>
    </source>
</evidence>
<feature type="domain" description="Remorin C-terminal" evidence="2">
    <location>
        <begin position="47"/>
        <end position="74"/>
    </location>
</feature>
<evidence type="ECO:0000313" key="3">
    <source>
        <dbReference type="EMBL" id="KAK7250908.1"/>
    </source>
</evidence>
<reference evidence="3 4" key="1">
    <citation type="submission" date="2024-01" db="EMBL/GenBank/DDBJ databases">
        <title>The genomes of 5 underutilized Papilionoideae crops provide insights into root nodulation and disease resistanc.</title>
        <authorList>
            <person name="Yuan L."/>
        </authorList>
    </citation>
    <scope>NUCLEOTIDE SEQUENCE [LARGE SCALE GENOMIC DNA]</scope>
    <source>
        <strain evidence="3">ZHUSHIDOU_FW_LH</strain>
        <tissue evidence="3">Leaf</tissue>
    </source>
</reference>
<evidence type="ECO:0000259" key="2">
    <source>
        <dbReference type="Pfam" id="PF03763"/>
    </source>
</evidence>
<proteinExistence type="inferred from homology"/>
<dbReference type="InterPro" id="IPR005516">
    <property type="entry name" value="Remorin_C"/>
</dbReference>
<keyword evidence="4" id="KW-1185">Reference proteome</keyword>
<evidence type="ECO:0000256" key="1">
    <source>
        <dbReference type="ARBA" id="ARBA00005711"/>
    </source>
</evidence>
<name>A0AAN9EAA6_CROPI</name>
<protein>
    <recommendedName>
        <fullName evidence="2">Remorin C-terminal domain-containing protein</fullName>
    </recommendedName>
</protein>
<dbReference type="EMBL" id="JAYWIO010000007">
    <property type="protein sequence ID" value="KAK7250908.1"/>
    <property type="molecule type" value="Genomic_DNA"/>
</dbReference>